<dbReference type="EMBL" id="FAOP01000005">
    <property type="protein sequence ID" value="CUU05023.1"/>
    <property type="molecule type" value="Genomic_DNA"/>
</dbReference>
<dbReference type="GO" id="GO:0016791">
    <property type="term" value="F:phosphatase activity"/>
    <property type="evidence" value="ECO:0007669"/>
    <property type="project" value="TreeGrafter"/>
</dbReference>
<evidence type="ECO:0000256" key="1">
    <source>
        <dbReference type="ARBA" id="ARBA00001946"/>
    </source>
</evidence>
<dbReference type="STRING" id="1633631.GCA_001442925_01137"/>
<dbReference type="PRINTS" id="PR00413">
    <property type="entry name" value="HADHALOGNASE"/>
</dbReference>
<proteinExistence type="predicted"/>
<evidence type="ECO:0000313" key="7">
    <source>
        <dbReference type="EMBL" id="CUU05023.1"/>
    </source>
</evidence>
<name>A0A0P1LA95_9BACT</name>
<accession>A0A0P1P4T6</accession>
<keyword evidence="6" id="KW-0460">Magnesium</keyword>
<evidence type="ECO:0000256" key="2">
    <source>
        <dbReference type="ARBA" id="ARBA00003513"/>
    </source>
</evidence>
<gene>
    <name evidence="7" type="ORF">JGI4_01141</name>
</gene>
<sequence length="228" mass="26048">MIKAVIFDLDNTLVDFMTMKKQAIESAINAMIDAGLKISPEEAKQRIDRIYREKGIEYQQVFDDFLKEIYGKVDYKILSAGVVAYRRAREAALVPYPHVYMTLTTLLKMGLKLAVISDAPAREAWLRLCYLNFHHIFDHVITFDDTGERKPSPVPFLKALELLGVEPHEAIMVGDWAERDVVGAKKVGMKTAFARYGDTFNTQNPEADYELNDITELIDIIKKENGWE</sequence>
<accession>A0A0P1NYC7</accession>
<dbReference type="NCBIfam" id="TIGR01549">
    <property type="entry name" value="HAD-SF-IA-v1"/>
    <property type="match status" value="1"/>
</dbReference>
<dbReference type="SUPFAM" id="SSF56784">
    <property type="entry name" value="HAD-like"/>
    <property type="match status" value="1"/>
</dbReference>
<protein>
    <recommendedName>
        <fullName evidence="3">Glyceraldehyde 3-phosphate phosphatase</fullName>
    </recommendedName>
</protein>
<evidence type="ECO:0000256" key="3">
    <source>
        <dbReference type="ARBA" id="ARBA00019531"/>
    </source>
</evidence>
<dbReference type="InterPro" id="IPR006439">
    <property type="entry name" value="HAD-SF_hydro_IA"/>
</dbReference>
<accession>A0A0P1MA01</accession>
<dbReference type="Proteomes" id="UP000182011">
    <property type="component" value="Unassembled WGS sequence"/>
</dbReference>
<keyword evidence="5 7" id="KW-0378">Hydrolase</keyword>
<dbReference type="InterPro" id="IPR023214">
    <property type="entry name" value="HAD_sf"/>
</dbReference>
<dbReference type="AlphaFoldDB" id="A0A0P1LA95"/>
<accession>A0A0P1MPW6</accession>
<evidence type="ECO:0000256" key="5">
    <source>
        <dbReference type="ARBA" id="ARBA00022801"/>
    </source>
</evidence>
<dbReference type="Pfam" id="PF00702">
    <property type="entry name" value="Hydrolase"/>
    <property type="match status" value="1"/>
</dbReference>
<dbReference type="PANTHER" id="PTHR46470">
    <property type="entry name" value="N-ACYLNEURAMINATE-9-PHOSPHATASE"/>
    <property type="match status" value="1"/>
</dbReference>
<accession>A0A0P1LJG7</accession>
<dbReference type="InterPro" id="IPR011950">
    <property type="entry name" value="HAD-SF_hydro_IA_CTE7"/>
</dbReference>
<evidence type="ECO:0000256" key="4">
    <source>
        <dbReference type="ARBA" id="ARBA00022723"/>
    </source>
</evidence>
<dbReference type="InterPro" id="IPR036412">
    <property type="entry name" value="HAD-like_sf"/>
</dbReference>
<accession>A0A0P1M6G4</accession>
<dbReference type="SFLD" id="SFLDG01129">
    <property type="entry name" value="C1.5:_HAD__Beta-PGM__Phosphata"/>
    <property type="match status" value="1"/>
</dbReference>
<dbReference type="RefSeq" id="WP_047133947.1">
    <property type="nucleotide sequence ID" value="NZ_CZVJ01000041.1"/>
</dbReference>
<dbReference type="PANTHER" id="PTHR46470:SF2">
    <property type="entry name" value="GLYCERALDEHYDE 3-PHOSPHATE PHOSPHATASE"/>
    <property type="match status" value="1"/>
</dbReference>
<dbReference type="NCBIfam" id="TIGR02253">
    <property type="entry name" value="CTE7"/>
    <property type="match status" value="1"/>
</dbReference>
<dbReference type="GO" id="GO:0046872">
    <property type="term" value="F:metal ion binding"/>
    <property type="evidence" value="ECO:0007669"/>
    <property type="project" value="UniProtKB-KW"/>
</dbReference>
<evidence type="ECO:0000313" key="8">
    <source>
        <dbReference type="Proteomes" id="UP000182011"/>
    </source>
</evidence>
<comment type="cofactor">
    <cofactor evidence="1">
        <name>Mg(2+)</name>
        <dbReference type="ChEBI" id="CHEBI:18420"/>
    </cofactor>
</comment>
<accession>A0A0P1LA95</accession>
<reference evidence="7 8" key="1">
    <citation type="submission" date="2015-11" db="EMBL/GenBank/DDBJ databases">
        <authorList>
            <person name="Zhang Y."/>
            <person name="Guo Z."/>
        </authorList>
    </citation>
    <scope>NUCLEOTIDE SEQUENCE [LARGE SCALE GENOMIC DNA]</scope>
    <source>
        <strain evidence="7">JGI-4</strain>
    </source>
</reference>
<dbReference type="Gene3D" id="1.10.150.520">
    <property type="match status" value="1"/>
</dbReference>
<dbReference type="NCBIfam" id="TIGR01509">
    <property type="entry name" value="HAD-SF-IA-v3"/>
    <property type="match status" value="1"/>
</dbReference>
<dbReference type="SFLD" id="SFLDS00003">
    <property type="entry name" value="Haloacid_Dehalogenase"/>
    <property type="match status" value="1"/>
</dbReference>
<comment type="function">
    <text evidence="2">Catalyzes the dephosphorylation of D,L-glyceraldehyde 3-phosphate in vitro.</text>
</comment>
<dbReference type="GO" id="GO:0044281">
    <property type="term" value="P:small molecule metabolic process"/>
    <property type="evidence" value="ECO:0007669"/>
    <property type="project" value="UniProtKB-ARBA"/>
</dbReference>
<dbReference type="OrthoDB" id="9809962at2"/>
<organism evidence="7 8">
    <name type="scientific">Candidatus Kryptonium thompsonii</name>
    <dbReference type="NCBI Taxonomy" id="1633631"/>
    <lineage>
        <taxon>Bacteria</taxon>
        <taxon>Pseudomonadati</taxon>
        <taxon>Candidatus Kryptoniota</taxon>
        <taxon>Candidatus Kryptonium</taxon>
    </lineage>
</organism>
<evidence type="ECO:0000256" key="6">
    <source>
        <dbReference type="ARBA" id="ARBA00022842"/>
    </source>
</evidence>
<dbReference type="SFLD" id="SFLDG01135">
    <property type="entry name" value="C1.5.6:_HAD__Beta-PGM__Phospha"/>
    <property type="match status" value="1"/>
</dbReference>
<dbReference type="Gene3D" id="3.40.50.1000">
    <property type="entry name" value="HAD superfamily/HAD-like"/>
    <property type="match status" value="1"/>
</dbReference>
<keyword evidence="4" id="KW-0479">Metal-binding</keyword>
<dbReference type="InterPro" id="IPR051400">
    <property type="entry name" value="HAD-like_hydrolase"/>
</dbReference>
<accession>A0A0S4N4E7</accession>